<dbReference type="RefSeq" id="XP_017992031.1">
    <property type="nucleotide sequence ID" value="XM_018138593.1"/>
</dbReference>
<dbReference type="Gene3D" id="3.20.140.10">
    <property type="entry name" value="nicotinate phosphoribosyltransferase"/>
    <property type="match status" value="1"/>
</dbReference>
<dbReference type="GeneID" id="28730469"/>
<evidence type="ECO:0000256" key="6">
    <source>
        <dbReference type="ARBA" id="ARBA00022642"/>
    </source>
</evidence>
<dbReference type="InterPro" id="IPR036068">
    <property type="entry name" value="Nicotinate_pribotase-like_C"/>
</dbReference>
<protein>
    <recommendedName>
        <fullName evidence="3 8">Nicotinate phosphoribosyltransferase</fullName>
        <ecNumber evidence="3 8">6.3.4.21</ecNumber>
    </recommendedName>
</protein>
<organism evidence="11 12">
    <name type="scientific">Malassezia pachydermatis</name>
    <dbReference type="NCBI Taxonomy" id="77020"/>
    <lineage>
        <taxon>Eukaryota</taxon>
        <taxon>Fungi</taxon>
        <taxon>Dikarya</taxon>
        <taxon>Basidiomycota</taxon>
        <taxon>Ustilaginomycotina</taxon>
        <taxon>Malasseziomycetes</taxon>
        <taxon>Malasseziales</taxon>
        <taxon>Malasseziaceae</taxon>
        <taxon>Malassezia</taxon>
    </lineage>
</organism>
<dbReference type="NCBIfam" id="TIGR01514">
    <property type="entry name" value="NAPRTase"/>
    <property type="match status" value="1"/>
</dbReference>
<evidence type="ECO:0000259" key="9">
    <source>
        <dbReference type="Pfam" id="PF04095"/>
    </source>
</evidence>
<feature type="domain" description="Nicotinate/nicotinamide phosphoribosyltransferase" evidence="9">
    <location>
        <begin position="175"/>
        <end position="428"/>
    </location>
</feature>
<comment type="PTM">
    <text evidence="8">Transiently phosphorylated on a His residue during the reaction cycle. Phosphorylation strongly increases the affinity for substrates and increases the rate of nicotinate D-ribonucleotide production. Dephosphorylation regenerates the low-affinity form of the enzyme, leading to product release.</text>
</comment>
<dbReference type="PANTHER" id="PTHR11098">
    <property type="entry name" value="NICOTINATE PHOSPHORIBOSYLTRANSFERASE"/>
    <property type="match status" value="1"/>
</dbReference>
<dbReference type="SUPFAM" id="SSF51690">
    <property type="entry name" value="Nicotinate/Quinolinate PRTase C-terminal domain-like"/>
    <property type="match status" value="1"/>
</dbReference>
<keyword evidence="5 8" id="KW-0436">Ligase</keyword>
<keyword evidence="4" id="KW-0597">Phosphoprotein</keyword>
<dbReference type="EMBL" id="LGAV01000004">
    <property type="protein sequence ID" value="KOS14399.1"/>
    <property type="molecule type" value="Genomic_DNA"/>
</dbReference>
<dbReference type="InterPro" id="IPR006406">
    <property type="entry name" value="Nic_PRibTrfase"/>
</dbReference>
<dbReference type="GO" id="GO:0004516">
    <property type="term" value="F:nicotinate phosphoribosyltransferase activity"/>
    <property type="evidence" value="ECO:0007669"/>
    <property type="project" value="UniProtKB-UniRule"/>
</dbReference>
<dbReference type="SUPFAM" id="SSF54675">
    <property type="entry name" value="Nicotinate/Quinolinate PRTase N-terminal domain-like"/>
    <property type="match status" value="1"/>
</dbReference>
<sequence>MSTSAVPVLLPSLLDTDLYKMTMQQAVLQHFPEAQVTYRFTNRAPDMLFTRASVDAIQKSIEHLGRLQFTDDELSWLRTHCAYFREPYLQFLSRFQLQPVEQIKLSFVPHGDGEHGHLDLEIHGLWKEVILYEVPVMAIISETYFALCEQDWSIRGQRELAYKKGRQMLENGVILSEFGTRRRRSFATHEAVIQGLLDAHTDIQSSNQPGAGKLLGTSNVYFAKKYHLAPSGTIAHEWTMGIAAIRGYDHANLHALQLWDQVYQPPAFTPETVGDNLTIALTDTFSTKVFWDDLLHDDKGIELLKRWRGLRQDSGDSAKFLQHAVDVYRRIGVDPSKKLIIFSDGLDVARCLELQKLTKEVGILAGFGVGTNLTNDFTRSSSGERSKALNMVIKLYSINGRHTVKISDDLTKNTGDQDEIDMVKRRFGLYGLEHVEDA</sequence>
<evidence type="ECO:0000256" key="1">
    <source>
        <dbReference type="ARBA" id="ARBA00004952"/>
    </source>
</evidence>
<dbReference type="HAMAP" id="MF_00570">
    <property type="entry name" value="NAPRTase"/>
    <property type="match status" value="1"/>
</dbReference>
<evidence type="ECO:0000256" key="2">
    <source>
        <dbReference type="ARBA" id="ARBA00010897"/>
    </source>
</evidence>
<proteinExistence type="inferred from homology"/>
<dbReference type="PIRSF" id="PIRSF000484">
    <property type="entry name" value="NAPRT"/>
    <property type="match status" value="1"/>
</dbReference>
<gene>
    <name evidence="11" type="ORF">Malapachy_4138</name>
</gene>
<dbReference type="Proteomes" id="UP000037751">
    <property type="component" value="Unassembled WGS sequence"/>
</dbReference>
<dbReference type="VEuPathDB" id="FungiDB:Malapachy_4138"/>
<dbReference type="UniPathway" id="UPA00253">
    <property type="reaction ID" value="UER00457"/>
</dbReference>
<evidence type="ECO:0000313" key="11">
    <source>
        <dbReference type="EMBL" id="KOS14399.1"/>
    </source>
</evidence>
<dbReference type="STRING" id="77020.A0A0M9VPG3"/>
<keyword evidence="11" id="KW-0808">Transferase</keyword>
<evidence type="ECO:0000256" key="5">
    <source>
        <dbReference type="ARBA" id="ARBA00022598"/>
    </source>
</evidence>
<dbReference type="InterPro" id="IPR040727">
    <property type="entry name" value="NAPRTase_N"/>
</dbReference>
<keyword evidence="6 8" id="KW-0662">Pyridine nucleotide biosynthesis</keyword>
<dbReference type="AlphaFoldDB" id="A0A0M9VPG3"/>
<comment type="catalytic activity">
    <reaction evidence="7 8">
        <text>5-phospho-alpha-D-ribose 1-diphosphate + nicotinate + ATP + H2O = nicotinate beta-D-ribonucleotide + ADP + phosphate + diphosphate</text>
        <dbReference type="Rhea" id="RHEA:36163"/>
        <dbReference type="ChEBI" id="CHEBI:15377"/>
        <dbReference type="ChEBI" id="CHEBI:30616"/>
        <dbReference type="ChEBI" id="CHEBI:32544"/>
        <dbReference type="ChEBI" id="CHEBI:33019"/>
        <dbReference type="ChEBI" id="CHEBI:43474"/>
        <dbReference type="ChEBI" id="CHEBI:57502"/>
        <dbReference type="ChEBI" id="CHEBI:58017"/>
        <dbReference type="ChEBI" id="CHEBI:456216"/>
        <dbReference type="EC" id="6.3.4.21"/>
    </reaction>
</comment>
<dbReference type="InterPro" id="IPR007229">
    <property type="entry name" value="Nic_PRibTrfase-Fam"/>
</dbReference>
<dbReference type="Pfam" id="PF17767">
    <property type="entry name" value="NAPRTase_N"/>
    <property type="match status" value="1"/>
</dbReference>
<name>A0A0M9VPG3_9BASI</name>
<keyword evidence="12" id="KW-1185">Reference proteome</keyword>
<evidence type="ECO:0000256" key="3">
    <source>
        <dbReference type="ARBA" id="ARBA00013236"/>
    </source>
</evidence>
<evidence type="ECO:0000256" key="8">
    <source>
        <dbReference type="RuleBase" id="RU003838"/>
    </source>
</evidence>
<accession>A0A0M9VPG3</accession>
<dbReference type="OrthoDB" id="193380at2759"/>
<reference evidence="11 12" key="1">
    <citation type="submission" date="2015-07" db="EMBL/GenBank/DDBJ databases">
        <title>Draft Genome Sequence of Malassezia furfur CBS1878 and Malassezia pachydermatis CBS1879.</title>
        <authorList>
            <person name="Triana S."/>
            <person name="Ohm R."/>
            <person name="Gonzalez A."/>
            <person name="DeCock H."/>
            <person name="Restrepo S."/>
            <person name="Celis A."/>
        </authorList>
    </citation>
    <scope>NUCLEOTIDE SEQUENCE [LARGE SCALE GENOMIC DNA]</scope>
    <source>
        <strain evidence="11 12">CBS 1879</strain>
    </source>
</reference>
<evidence type="ECO:0000259" key="10">
    <source>
        <dbReference type="Pfam" id="PF17767"/>
    </source>
</evidence>
<comment type="caution">
    <text evidence="11">The sequence shown here is derived from an EMBL/GenBank/DDBJ whole genome shotgun (WGS) entry which is preliminary data.</text>
</comment>
<dbReference type="EC" id="6.3.4.21" evidence="3 8"/>
<comment type="function">
    <text evidence="8">Catalyzes the synthesis of beta-nicotinate D-ribonucleotide from nicotinate and 5-phospho-D-ribose 1-phosphate at the expense of ATP.</text>
</comment>
<dbReference type="GO" id="GO:0034355">
    <property type="term" value="P:NAD+ biosynthetic process via the salvage pathway"/>
    <property type="evidence" value="ECO:0007669"/>
    <property type="project" value="TreeGrafter"/>
</dbReference>
<dbReference type="GO" id="GO:0016757">
    <property type="term" value="F:glycosyltransferase activity"/>
    <property type="evidence" value="ECO:0007669"/>
    <property type="project" value="UniProtKB-KW"/>
</dbReference>
<dbReference type="PANTHER" id="PTHR11098:SF1">
    <property type="entry name" value="NICOTINATE PHOSPHORIBOSYLTRANSFERASE"/>
    <property type="match status" value="1"/>
</dbReference>
<evidence type="ECO:0000313" key="12">
    <source>
        <dbReference type="Proteomes" id="UP000037751"/>
    </source>
</evidence>
<dbReference type="Pfam" id="PF04095">
    <property type="entry name" value="NAPRTase"/>
    <property type="match status" value="1"/>
</dbReference>
<feature type="domain" description="Nicotinate phosphoribosyltransferase N-terminal" evidence="10">
    <location>
        <begin position="14"/>
        <end position="141"/>
    </location>
</feature>
<dbReference type="InterPro" id="IPR041525">
    <property type="entry name" value="N/Namide_PRibTrfase"/>
</dbReference>
<comment type="similarity">
    <text evidence="2 8">Belongs to the NAPRTase family.</text>
</comment>
<evidence type="ECO:0000256" key="4">
    <source>
        <dbReference type="ARBA" id="ARBA00022553"/>
    </source>
</evidence>
<comment type="pathway">
    <text evidence="1 8">Cofactor biosynthesis; NAD(+) biosynthesis; nicotinate D-ribonucleotide from nicotinate: step 1/1.</text>
</comment>
<keyword evidence="11" id="KW-0328">Glycosyltransferase</keyword>
<evidence type="ECO:0000256" key="7">
    <source>
        <dbReference type="ARBA" id="ARBA00048668"/>
    </source>
</evidence>
<dbReference type="GO" id="GO:0005829">
    <property type="term" value="C:cytosol"/>
    <property type="evidence" value="ECO:0007669"/>
    <property type="project" value="TreeGrafter"/>
</dbReference>